<dbReference type="FunFam" id="3.40.50.720:FF:000084">
    <property type="entry name" value="Short-chain dehydrogenase reductase"/>
    <property type="match status" value="1"/>
</dbReference>
<dbReference type="InterPro" id="IPR052178">
    <property type="entry name" value="Sec_Metab_Biosynth_SDR"/>
</dbReference>
<dbReference type="PRINTS" id="PR00081">
    <property type="entry name" value="GDHRDH"/>
</dbReference>
<sequence length="271" mass="27722">MIDPARLFDLTGKTALVTGGATGLGRTAAEALLAAGARLLIASRKGDACVAVARELSALGPCEGFAGDVGTEAGVEALANEVAARTDRLDILINNAGATWGEPFGSHGFKAFDRVLSVNVTGLFALTQRLMPMLMAAGTADDPARIVNIGSVMGTMPIADGAYSYAASKAAVHHLTRILANEFSGRHVTTNAIAPGPFETRMTRYSLGDAAGKSAAAAVVPIGRIGREDDLAGSVLFLTGRGGAYISGAILPLDGGISAKAPLHMFREDEA</sequence>
<evidence type="ECO:0000256" key="4">
    <source>
        <dbReference type="RuleBase" id="RU000363"/>
    </source>
</evidence>
<dbReference type="EMBL" id="JACHEU010000006">
    <property type="protein sequence ID" value="MBB6014572.1"/>
    <property type="molecule type" value="Genomic_DNA"/>
</dbReference>
<evidence type="ECO:0000256" key="2">
    <source>
        <dbReference type="ARBA" id="ARBA00022857"/>
    </source>
</evidence>
<protein>
    <submittedName>
        <fullName evidence="5">NAD(P)-dependent dehydrogenase (Short-subunit alcohol dehydrogenase family)</fullName>
    </submittedName>
</protein>
<reference evidence="5 6" key="1">
    <citation type="submission" date="2020-08" db="EMBL/GenBank/DDBJ databases">
        <title>Genomic Encyclopedia of Type Strains, Phase IV (KMG-IV): sequencing the most valuable type-strain genomes for metagenomic binning, comparative biology and taxonomic classification.</title>
        <authorList>
            <person name="Goeker M."/>
        </authorList>
    </citation>
    <scope>NUCLEOTIDE SEQUENCE [LARGE SCALE GENOMIC DNA]</scope>
    <source>
        <strain evidence="5 6">DSM 11099</strain>
    </source>
</reference>
<dbReference type="RefSeq" id="WP_183832827.1">
    <property type="nucleotide sequence ID" value="NZ_JACHEU010000006.1"/>
</dbReference>
<dbReference type="Pfam" id="PF00106">
    <property type="entry name" value="adh_short"/>
    <property type="match status" value="1"/>
</dbReference>
<proteinExistence type="inferred from homology"/>
<dbReference type="Proteomes" id="UP000533306">
    <property type="component" value="Unassembled WGS sequence"/>
</dbReference>
<dbReference type="AlphaFoldDB" id="A0A7W9S5N7"/>
<gene>
    <name evidence="5" type="ORF">HNR59_003967</name>
</gene>
<dbReference type="Gene3D" id="3.40.50.720">
    <property type="entry name" value="NAD(P)-binding Rossmann-like Domain"/>
    <property type="match status" value="1"/>
</dbReference>
<evidence type="ECO:0000313" key="5">
    <source>
        <dbReference type="EMBL" id="MBB6014572.1"/>
    </source>
</evidence>
<dbReference type="PANTHER" id="PTHR43618">
    <property type="entry name" value="7-ALPHA-HYDROXYSTEROID DEHYDROGENASE"/>
    <property type="match status" value="1"/>
</dbReference>
<evidence type="ECO:0000256" key="1">
    <source>
        <dbReference type="ARBA" id="ARBA00006484"/>
    </source>
</evidence>
<dbReference type="PROSITE" id="PS00061">
    <property type="entry name" value="ADH_SHORT"/>
    <property type="match status" value="1"/>
</dbReference>
<accession>A0A7W9S5N7</accession>
<dbReference type="InterPro" id="IPR002347">
    <property type="entry name" value="SDR_fam"/>
</dbReference>
<dbReference type="SUPFAM" id="SSF51735">
    <property type="entry name" value="NAD(P)-binding Rossmann-fold domains"/>
    <property type="match status" value="1"/>
</dbReference>
<dbReference type="InterPro" id="IPR036291">
    <property type="entry name" value="NAD(P)-bd_dom_sf"/>
</dbReference>
<keyword evidence="2" id="KW-0521">NADP</keyword>
<organism evidence="5 6">
    <name type="scientific">Aquamicrobium lusatiense</name>
    <dbReference type="NCBI Taxonomy" id="89772"/>
    <lineage>
        <taxon>Bacteria</taxon>
        <taxon>Pseudomonadati</taxon>
        <taxon>Pseudomonadota</taxon>
        <taxon>Alphaproteobacteria</taxon>
        <taxon>Hyphomicrobiales</taxon>
        <taxon>Phyllobacteriaceae</taxon>
        <taxon>Aquamicrobium</taxon>
    </lineage>
</organism>
<dbReference type="PANTHER" id="PTHR43618:SF8">
    <property type="entry name" value="7ALPHA-HYDROXYSTEROID DEHYDROGENASE"/>
    <property type="match status" value="1"/>
</dbReference>
<comment type="similarity">
    <text evidence="1 4">Belongs to the short-chain dehydrogenases/reductases (SDR) family.</text>
</comment>
<evidence type="ECO:0000313" key="6">
    <source>
        <dbReference type="Proteomes" id="UP000533306"/>
    </source>
</evidence>
<keyword evidence="3" id="KW-0560">Oxidoreductase</keyword>
<comment type="caution">
    <text evidence="5">The sequence shown here is derived from an EMBL/GenBank/DDBJ whole genome shotgun (WGS) entry which is preliminary data.</text>
</comment>
<name>A0A7W9S5N7_9HYPH</name>
<dbReference type="GO" id="GO:0016491">
    <property type="term" value="F:oxidoreductase activity"/>
    <property type="evidence" value="ECO:0007669"/>
    <property type="project" value="UniProtKB-KW"/>
</dbReference>
<dbReference type="PRINTS" id="PR00080">
    <property type="entry name" value="SDRFAMILY"/>
</dbReference>
<keyword evidence="6" id="KW-1185">Reference proteome</keyword>
<dbReference type="InterPro" id="IPR020904">
    <property type="entry name" value="Sc_DH/Rdtase_CS"/>
</dbReference>
<evidence type="ECO:0000256" key="3">
    <source>
        <dbReference type="ARBA" id="ARBA00023002"/>
    </source>
</evidence>